<name>A0A1C3N9P5_9ACTN</name>
<dbReference type="AlphaFoldDB" id="A0A1C3N9P5"/>
<evidence type="ECO:0000256" key="1">
    <source>
        <dbReference type="SAM" id="MobiDB-lite"/>
    </source>
</evidence>
<sequence length="248" mass="27064">MSSDPEQIRQEIERTRRDLSDNVDALADKVNPRRIAGDRVDQARGAFSRAKEKVMGSQMDGHGARQKMSQASDQVQHMGNQAGQRMSDMGHQAGQRMSQASDQVQHMGNQAGQRMSHAAHSVRDEARSLGYQSREQTQGNPLAAGMIAFGAGLLASALIPASRHERQWAGQAKGMVGDQFRQHSDELRQQAGQFGHEMTGRMQGPAQQAARSVGSTAIRGAAQIREQGRSATHQVRGQAQESAGEFRR</sequence>
<feature type="compositionally biased region" description="Polar residues" evidence="1">
    <location>
        <begin position="229"/>
        <end position="241"/>
    </location>
</feature>
<organism evidence="2 3">
    <name type="scientific">Micromonospora krabiensis</name>
    <dbReference type="NCBI Taxonomy" id="307121"/>
    <lineage>
        <taxon>Bacteria</taxon>
        <taxon>Bacillati</taxon>
        <taxon>Actinomycetota</taxon>
        <taxon>Actinomycetes</taxon>
        <taxon>Micromonosporales</taxon>
        <taxon>Micromonosporaceae</taxon>
        <taxon>Micromonospora</taxon>
    </lineage>
</organism>
<reference evidence="3" key="1">
    <citation type="submission" date="2016-06" db="EMBL/GenBank/DDBJ databases">
        <authorList>
            <person name="Varghese N."/>
            <person name="Submissions Spin"/>
        </authorList>
    </citation>
    <scope>NUCLEOTIDE SEQUENCE [LARGE SCALE GENOMIC DNA]</scope>
    <source>
        <strain evidence="3">DSM 45344</strain>
    </source>
</reference>
<evidence type="ECO:0000313" key="3">
    <source>
        <dbReference type="Proteomes" id="UP000199393"/>
    </source>
</evidence>
<proteinExistence type="predicted"/>
<feature type="region of interest" description="Disordered" evidence="1">
    <location>
        <begin position="224"/>
        <end position="248"/>
    </location>
</feature>
<dbReference type="STRING" id="307121.GA0070620_4863"/>
<evidence type="ECO:0008006" key="4">
    <source>
        <dbReference type="Google" id="ProtNLM"/>
    </source>
</evidence>
<feature type="region of interest" description="Disordered" evidence="1">
    <location>
        <begin position="1"/>
        <end position="20"/>
    </location>
</feature>
<dbReference type="Proteomes" id="UP000199393">
    <property type="component" value="Chromosome I"/>
</dbReference>
<protein>
    <recommendedName>
        <fullName evidence="4">DUF3618 domain-containing protein</fullName>
    </recommendedName>
</protein>
<dbReference type="PATRIC" id="fig|307121.4.peg.4963"/>
<dbReference type="OrthoDB" id="3218417at2"/>
<dbReference type="EMBL" id="LT598496">
    <property type="protein sequence ID" value="SBV29291.1"/>
    <property type="molecule type" value="Genomic_DNA"/>
</dbReference>
<evidence type="ECO:0000313" key="2">
    <source>
        <dbReference type="EMBL" id="SBV29291.1"/>
    </source>
</evidence>
<keyword evidence="3" id="KW-1185">Reference proteome</keyword>
<gene>
    <name evidence="2" type="ORF">GA0070620_4863</name>
</gene>
<dbReference type="RefSeq" id="WP_091594488.1">
    <property type="nucleotide sequence ID" value="NZ_JBHRWG010000004.1"/>
</dbReference>
<accession>A0A1C3N9P5</accession>
<dbReference type="InterPro" id="IPR022062">
    <property type="entry name" value="DUF3618"/>
</dbReference>
<dbReference type="Pfam" id="PF12277">
    <property type="entry name" value="DUF3618"/>
    <property type="match status" value="1"/>
</dbReference>
<feature type="region of interest" description="Disordered" evidence="1">
    <location>
        <begin position="34"/>
        <end position="62"/>
    </location>
</feature>